<evidence type="ECO:0000313" key="1">
    <source>
        <dbReference type="EMBL" id="MBA4657883.1"/>
    </source>
</evidence>
<dbReference type="EMBL" id="GISG01198351">
    <property type="protein sequence ID" value="MBA4657883.1"/>
    <property type="molecule type" value="Transcribed_RNA"/>
</dbReference>
<name>A0A7C9E723_OPUST</name>
<dbReference type="AlphaFoldDB" id="A0A7C9E723"/>
<organism evidence="1">
    <name type="scientific">Opuntia streptacantha</name>
    <name type="common">Prickly pear cactus</name>
    <name type="synonym">Opuntia cardona</name>
    <dbReference type="NCBI Taxonomy" id="393608"/>
    <lineage>
        <taxon>Eukaryota</taxon>
        <taxon>Viridiplantae</taxon>
        <taxon>Streptophyta</taxon>
        <taxon>Embryophyta</taxon>
        <taxon>Tracheophyta</taxon>
        <taxon>Spermatophyta</taxon>
        <taxon>Magnoliopsida</taxon>
        <taxon>eudicotyledons</taxon>
        <taxon>Gunneridae</taxon>
        <taxon>Pentapetalae</taxon>
        <taxon>Caryophyllales</taxon>
        <taxon>Cactineae</taxon>
        <taxon>Cactaceae</taxon>
        <taxon>Opuntioideae</taxon>
        <taxon>Opuntia</taxon>
    </lineage>
</organism>
<reference evidence="1" key="2">
    <citation type="submission" date="2020-07" db="EMBL/GenBank/DDBJ databases">
        <authorList>
            <person name="Vera ALvarez R."/>
            <person name="Arias-Moreno D.M."/>
            <person name="Jimenez-Jacinto V."/>
            <person name="Jimenez-Bremont J.F."/>
            <person name="Swaminathan K."/>
            <person name="Moose S.P."/>
            <person name="Guerrero-Gonzalez M.L."/>
            <person name="Marino-Ramirez L."/>
            <person name="Landsman D."/>
            <person name="Rodriguez-Kessler M."/>
            <person name="Delgado-Sanchez P."/>
        </authorList>
    </citation>
    <scope>NUCLEOTIDE SEQUENCE</scope>
    <source>
        <tissue evidence="1">Cladode</tissue>
    </source>
</reference>
<proteinExistence type="predicted"/>
<protein>
    <submittedName>
        <fullName evidence="1">Uncharacterized protein</fullName>
    </submittedName>
</protein>
<sequence length="130" mass="15203">MSPYVLAPFARLTKQPIIPTSHLLFNSHTFLTRAPSIHSLSSFCAAVSHLRLPHQFSNPDSLECCRFRPKLIRPINSLLPIFRLQQFLRIYSQPTLVLLCLQQKWWNPYLNWNTQITEHPKKTPKRKTSP</sequence>
<reference evidence="1" key="1">
    <citation type="journal article" date="2013" name="J. Plant Res.">
        <title>Effect of fungi and light on seed germination of three Opuntia species from semiarid lands of central Mexico.</title>
        <authorList>
            <person name="Delgado-Sanchez P."/>
            <person name="Jimenez-Bremont J.F."/>
            <person name="Guerrero-Gonzalez Mde L."/>
            <person name="Flores J."/>
        </authorList>
    </citation>
    <scope>NUCLEOTIDE SEQUENCE</scope>
    <source>
        <tissue evidence="1">Cladode</tissue>
    </source>
</reference>
<accession>A0A7C9E723</accession>